<evidence type="ECO:0000313" key="3">
    <source>
        <dbReference type="Proteomes" id="UP001596956"/>
    </source>
</evidence>
<proteinExistence type="predicted"/>
<sequence>MTAAPAAPAPETAAGSRTAAPSALRAGRWPWLSDAIIVAALAAANCALVTLSREAPAMAAVWHDHTAGYVAGVLLSLVLFARRFLPFTVLMLLTLGGLAGDFAGVLVWGAASLGIAAAAYSVGRYLPLVRSLAGL</sequence>
<evidence type="ECO:0000256" key="1">
    <source>
        <dbReference type="SAM" id="Phobius"/>
    </source>
</evidence>
<feature type="non-terminal residue" evidence="2">
    <location>
        <position position="135"/>
    </location>
</feature>
<reference evidence="3" key="1">
    <citation type="journal article" date="2019" name="Int. J. Syst. Evol. Microbiol.">
        <title>The Global Catalogue of Microorganisms (GCM) 10K type strain sequencing project: providing services to taxonomists for standard genome sequencing and annotation.</title>
        <authorList>
            <consortium name="The Broad Institute Genomics Platform"/>
            <consortium name="The Broad Institute Genome Sequencing Center for Infectious Disease"/>
            <person name="Wu L."/>
            <person name="Ma J."/>
        </authorList>
    </citation>
    <scope>NUCLEOTIDE SEQUENCE [LARGE SCALE GENOMIC DNA]</scope>
    <source>
        <strain evidence="3">CCUG 63369</strain>
    </source>
</reference>
<keyword evidence="3" id="KW-1185">Reference proteome</keyword>
<name>A0ABW3BJM4_9ACTN</name>
<keyword evidence="2" id="KW-0808">Transferase</keyword>
<evidence type="ECO:0000313" key="2">
    <source>
        <dbReference type="EMBL" id="MFD0802963.1"/>
    </source>
</evidence>
<keyword evidence="1" id="KW-0812">Transmembrane</keyword>
<organism evidence="2 3">
    <name type="scientific">Streptomonospora algeriensis</name>
    <dbReference type="NCBI Taxonomy" id="995084"/>
    <lineage>
        <taxon>Bacteria</taxon>
        <taxon>Bacillati</taxon>
        <taxon>Actinomycetota</taxon>
        <taxon>Actinomycetes</taxon>
        <taxon>Streptosporangiales</taxon>
        <taxon>Nocardiopsidaceae</taxon>
        <taxon>Streptomonospora</taxon>
    </lineage>
</organism>
<feature type="transmembrane region" description="Helical" evidence="1">
    <location>
        <begin position="31"/>
        <end position="51"/>
    </location>
</feature>
<gene>
    <name evidence="2" type="ORF">ACFQZU_16775</name>
</gene>
<dbReference type="Proteomes" id="UP001596956">
    <property type="component" value="Unassembled WGS sequence"/>
</dbReference>
<keyword evidence="1" id="KW-1133">Transmembrane helix</keyword>
<protein>
    <submittedName>
        <fullName evidence="2">Sensor histidine kinase</fullName>
    </submittedName>
</protein>
<keyword evidence="2" id="KW-0418">Kinase</keyword>
<dbReference type="GO" id="GO:0016301">
    <property type="term" value="F:kinase activity"/>
    <property type="evidence" value="ECO:0007669"/>
    <property type="project" value="UniProtKB-KW"/>
</dbReference>
<feature type="transmembrane region" description="Helical" evidence="1">
    <location>
        <begin position="102"/>
        <end position="122"/>
    </location>
</feature>
<keyword evidence="1" id="KW-0472">Membrane</keyword>
<dbReference type="EMBL" id="JBHTHR010000669">
    <property type="protein sequence ID" value="MFD0802963.1"/>
    <property type="molecule type" value="Genomic_DNA"/>
</dbReference>
<accession>A0ABW3BJM4</accession>
<comment type="caution">
    <text evidence="2">The sequence shown here is derived from an EMBL/GenBank/DDBJ whole genome shotgun (WGS) entry which is preliminary data.</text>
</comment>